<dbReference type="Pfam" id="PF00501">
    <property type="entry name" value="AMP-binding"/>
    <property type="match status" value="1"/>
</dbReference>
<dbReference type="Gene3D" id="3.40.50.12780">
    <property type="entry name" value="N-terminal domain of ligase-like"/>
    <property type="match status" value="1"/>
</dbReference>
<sequence>AYAVQTSGTTGISKIVKVTHDCIVPNITSLTKIFKIDEKDVIYLSSPITFDPCIIEIFLALYNGASLCIIDSEVKLVPAELFKILYCKNGPTFIQTTPSIMKSWIIDNIKSKLFAPKSNLKTLILGGESFPAINEIIAWDLPQSVSLYNIYGLTEFSCWATINKVWPCDNPNISIGDPLAETIIKLENCDENNIGEMYIGSRTRICVVNNEEIADILKTLPFFRPTGDLFKEINNKYYYMGRKDDQIKRWGVISYLSDIETAAKKIGFSNCACICDQYQEEIRIGLFIFSEDDVDLNTFRKKLRKELKTSSWPDDMFCMKVIPLTSHGKLDRQFLINFLRNKMINTNLEELFKNFWEHFTGSEISTKGFISSGGDSFSALQFVSVLKQYLVSNNFVGILLKDYNYAHCWMELQKYITSLNTKRPLEDGSDYRLKAEKIAKNSVISSDMLEEYSKSDIIYRNLKGRTFPSDFIHSDINFQKISINIVWKYKLGKCIDASPLIVSFRSGETLAIVGSHSGRIAVLDFSNGDLISECILQNRIESCACISRCSRYYYVGCYDGNLYKITLRSAEIMWNFQTEDIIKSTCCLFQDTVIFGSYDKNIYKIDKDKKLIWKTNVDGPILSEVIIQMGMVYVTTLSSSLHILNVMTGEEISRYSLTAPVFSSPAVVDDFLIIATVDGIVQWRSIESGSEVHSYKSDGQIFSCLTSFKEGEIDYLYFGSDRNLVCLKKRNLYWSLKLDSNIISTPSIISTNQNNYVIVATCKGIIYLINFDKGLIIKEYKLPGEVFSSPAVMNGKLVVGCRDDQVYCLSL</sequence>
<reference evidence="3" key="1">
    <citation type="journal article" date="2014" name="PLoS Negl. Trop. Dis.">
        <title>An updated insight into the Sialotranscriptome of Triatoma infestans: developmental stage and geographic variations.</title>
        <authorList>
            <person name="Schwarz A."/>
            <person name="Medrano-Mercado N."/>
            <person name="Schaub G.A."/>
            <person name="Struchiner C.J."/>
            <person name="Bargues M.D."/>
            <person name="Levy M.Z."/>
            <person name="Ribeiro J.M."/>
        </authorList>
    </citation>
    <scope>NUCLEOTIDE SEQUENCE</scope>
    <source>
        <strain evidence="3">Chile</strain>
        <tissue evidence="3">Salivary glands</tissue>
    </source>
</reference>
<dbReference type="AlphaFoldDB" id="A0A023EWK7"/>
<evidence type="ECO:0000259" key="1">
    <source>
        <dbReference type="Pfam" id="PF00501"/>
    </source>
</evidence>
<dbReference type="SUPFAM" id="SSF50998">
    <property type="entry name" value="Quinoprotein alcohol dehydrogenase-like"/>
    <property type="match status" value="1"/>
</dbReference>
<proteinExistence type="evidence at transcript level"/>
<dbReference type="EMBL" id="GBBI01004997">
    <property type="protein sequence ID" value="JAC13715.1"/>
    <property type="molecule type" value="mRNA"/>
</dbReference>
<dbReference type="SMART" id="SM00564">
    <property type="entry name" value="PQQ"/>
    <property type="match status" value="5"/>
</dbReference>
<dbReference type="SUPFAM" id="SSF56801">
    <property type="entry name" value="Acetyl-CoA synthetase-like"/>
    <property type="match status" value="1"/>
</dbReference>
<name>A0A023EWK7_TRIIF</name>
<dbReference type="InterPro" id="IPR018391">
    <property type="entry name" value="PQQ_b-propeller_rpt"/>
</dbReference>
<dbReference type="Pfam" id="PF13570">
    <property type="entry name" value="Beta-prop_ACSF4"/>
    <property type="match status" value="1"/>
</dbReference>
<feature type="non-terminal residue" evidence="3">
    <location>
        <position position="1"/>
    </location>
</feature>
<evidence type="ECO:0000259" key="2">
    <source>
        <dbReference type="Pfam" id="PF13570"/>
    </source>
</evidence>
<dbReference type="Gene3D" id="2.40.10.480">
    <property type="match status" value="1"/>
</dbReference>
<dbReference type="PANTHER" id="PTHR44394:SF1">
    <property type="entry name" value="BETA-ALANINE-ACTIVATING ENZYME"/>
    <property type="match status" value="1"/>
</dbReference>
<dbReference type="PANTHER" id="PTHR44394">
    <property type="entry name" value="BETA-ALANINE-ACTIVATING ENZYME"/>
    <property type="match status" value="1"/>
</dbReference>
<dbReference type="InterPro" id="IPR015943">
    <property type="entry name" value="WD40/YVTN_repeat-like_dom_sf"/>
</dbReference>
<dbReference type="Gene3D" id="3.30.300.30">
    <property type="match status" value="1"/>
</dbReference>
<evidence type="ECO:0000313" key="3">
    <source>
        <dbReference type="EMBL" id="JAC13715.1"/>
    </source>
</evidence>
<protein>
    <submittedName>
        <fullName evidence="3">Putative acyl-coa synthetase family member 4 isoform x3</fullName>
    </submittedName>
</protein>
<dbReference type="GO" id="GO:0043041">
    <property type="term" value="P:amino acid activation for nonribosomal peptide biosynthetic process"/>
    <property type="evidence" value="ECO:0007669"/>
    <property type="project" value="TreeGrafter"/>
</dbReference>
<feature type="domain" description="AMP-dependent synthetase/ligase" evidence="1">
    <location>
        <begin position="5"/>
        <end position="201"/>
    </location>
</feature>
<dbReference type="Gene3D" id="2.130.10.10">
    <property type="entry name" value="YVTN repeat-like/Quinoprotein amine dehydrogenase"/>
    <property type="match status" value="1"/>
</dbReference>
<dbReference type="InterPro" id="IPR000873">
    <property type="entry name" value="AMP-dep_synth/lig_dom"/>
</dbReference>
<dbReference type="InterPro" id="IPR002372">
    <property type="entry name" value="PQQ_rpt_dom"/>
</dbReference>
<dbReference type="InterPro" id="IPR045851">
    <property type="entry name" value="AMP-bd_C_sf"/>
</dbReference>
<dbReference type="InterPro" id="IPR052091">
    <property type="entry name" value="Beta-ala_Activ/Resist"/>
</dbReference>
<dbReference type="InterPro" id="IPR011047">
    <property type="entry name" value="Quinoprotein_ADH-like_sf"/>
</dbReference>
<feature type="domain" description="Pyrrolo-quinoline quinone repeat" evidence="2">
    <location>
        <begin position="491"/>
        <end position="811"/>
    </location>
</feature>
<dbReference type="InterPro" id="IPR042099">
    <property type="entry name" value="ANL_N_sf"/>
</dbReference>
<accession>A0A023EWK7</accession>
<organism evidence="3">
    <name type="scientific">Triatoma infestans</name>
    <name type="common">Assassin bug</name>
    <dbReference type="NCBI Taxonomy" id="30076"/>
    <lineage>
        <taxon>Eukaryota</taxon>
        <taxon>Metazoa</taxon>
        <taxon>Ecdysozoa</taxon>
        <taxon>Arthropoda</taxon>
        <taxon>Hexapoda</taxon>
        <taxon>Insecta</taxon>
        <taxon>Pterygota</taxon>
        <taxon>Neoptera</taxon>
        <taxon>Paraneoptera</taxon>
        <taxon>Hemiptera</taxon>
        <taxon>Heteroptera</taxon>
        <taxon>Panheteroptera</taxon>
        <taxon>Cimicomorpha</taxon>
        <taxon>Reduviidae</taxon>
        <taxon>Triatominae</taxon>
        <taxon>Triatoma</taxon>
    </lineage>
</organism>